<dbReference type="Proteomes" id="UP000015106">
    <property type="component" value="Unassembled WGS sequence"/>
</dbReference>
<accession>A0A8R7RD89</accession>
<name>A0A8R7RD89_TRIUA</name>
<reference evidence="2" key="1">
    <citation type="journal article" date="2013" name="Nature">
        <title>Draft genome of the wheat A-genome progenitor Triticum urartu.</title>
        <authorList>
            <person name="Ling H.Q."/>
            <person name="Zhao S."/>
            <person name="Liu D."/>
            <person name="Wang J."/>
            <person name="Sun H."/>
            <person name="Zhang C."/>
            <person name="Fan H."/>
            <person name="Li D."/>
            <person name="Dong L."/>
            <person name="Tao Y."/>
            <person name="Gao C."/>
            <person name="Wu H."/>
            <person name="Li Y."/>
            <person name="Cui Y."/>
            <person name="Guo X."/>
            <person name="Zheng S."/>
            <person name="Wang B."/>
            <person name="Yu K."/>
            <person name="Liang Q."/>
            <person name="Yang W."/>
            <person name="Lou X."/>
            <person name="Chen J."/>
            <person name="Feng M."/>
            <person name="Jian J."/>
            <person name="Zhang X."/>
            <person name="Luo G."/>
            <person name="Jiang Y."/>
            <person name="Liu J."/>
            <person name="Wang Z."/>
            <person name="Sha Y."/>
            <person name="Zhang B."/>
            <person name="Wu H."/>
            <person name="Tang D."/>
            <person name="Shen Q."/>
            <person name="Xue P."/>
            <person name="Zou S."/>
            <person name="Wang X."/>
            <person name="Liu X."/>
            <person name="Wang F."/>
            <person name="Yang Y."/>
            <person name="An X."/>
            <person name="Dong Z."/>
            <person name="Zhang K."/>
            <person name="Zhang X."/>
            <person name="Luo M.C."/>
            <person name="Dvorak J."/>
            <person name="Tong Y."/>
            <person name="Wang J."/>
            <person name="Yang H."/>
            <person name="Li Z."/>
            <person name="Wang D."/>
            <person name="Zhang A."/>
            <person name="Wang J."/>
        </authorList>
    </citation>
    <scope>NUCLEOTIDE SEQUENCE</scope>
    <source>
        <strain evidence="2">cv. G1812</strain>
    </source>
</reference>
<evidence type="ECO:0000313" key="1">
    <source>
        <dbReference type="EnsemblPlants" id="TuG1812S0001013300.01.T01.s_cds12230"/>
    </source>
</evidence>
<keyword evidence="2" id="KW-1185">Reference proteome</keyword>
<sequence>AAVLGLVVPPQLLHGLAHNLQEVVVAVAVLEPLVEHRHEPRPQLVAVVQEPRRHVIARVPAVPLPRLQPVRRRIAGTQPDEVGHPLVDPTVSLVRVLLPPLPHVRHLVVQQPRHQRPHVAGDVVDVARVERDAALAVAFEGEDVGVYEVDDELDAVVHGGSAVLGRRLVEDFPGEEGGLRHDLHRVPHAVFLVEALPAGGRRRVVHCREPHAGSRGGEAGDHE</sequence>
<evidence type="ECO:0000313" key="2">
    <source>
        <dbReference type="Proteomes" id="UP000015106"/>
    </source>
</evidence>
<organism evidence="1 2">
    <name type="scientific">Triticum urartu</name>
    <name type="common">Red wild einkorn</name>
    <name type="synonym">Crithodium urartu</name>
    <dbReference type="NCBI Taxonomy" id="4572"/>
    <lineage>
        <taxon>Eukaryota</taxon>
        <taxon>Viridiplantae</taxon>
        <taxon>Streptophyta</taxon>
        <taxon>Embryophyta</taxon>
        <taxon>Tracheophyta</taxon>
        <taxon>Spermatophyta</taxon>
        <taxon>Magnoliopsida</taxon>
        <taxon>Liliopsida</taxon>
        <taxon>Poales</taxon>
        <taxon>Poaceae</taxon>
        <taxon>BOP clade</taxon>
        <taxon>Pooideae</taxon>
        <taxon>Triticodae</taxon>
        <taxon>Triticeae</taxon>
        <taxon>Triticinae</taxon>
        <taxon>Triticum</taxon>
    </lineage>
</organism>
<proteinExistence type="predicted"/>
<protein>
    <submittedName>
        <fullName evidence="1">Uncharacterized protein</fullName>
    </submittedName>
</protein>
<dbReference type="AlphaFoldDB" id="A0A8R7RD89"/>
<dbReference type="EnsemblPlants" id="TuG1812S0001013300.01.T01">
    <property type="protein sequence ID" value="TuG1812S0001013300.01.T01.s_cds12230"/>
    <property type="gene ID" value="TuG1812S0001013300.01"/>
</dbReference>
<reference evidence="1" key="2">
    <citation type="submission" date="2022-06" db="UniProtKB">
        <authorList>
            <consortium name="EnsemblPlants"/>
        </authorList>
    </citation>
    <scope>IDENTIFICATION</scope>
</reference>
<dbReference type="Gramene" id="TuG1812S0001013300.01.T01">
    <property type="protein sequence ID" value="TuG1812S0001013300.01.T01.s_cds12230"/>
    <property type="gene ID" value="TuG1812S0001013300.01"/>
</dbReference>